<dbReference type="RefSeq" id="WP_344915053.1">
    <property type="nucleotide sequence ID" value="NZ_BAABAQ010000001.1"/>
</dbReference>
<evidence type="ECO:0000256" key="4">
    <source>
        <dbReference type="ARBA" id="ARBA00023163"/>
    </source>
</evidence>
<dbReference type="InterPro" id="IPR003593">
    <property type="entry name" value="AAA+_ATPase"/>
</dbReference>
<protein>
    <submittedName>
        <fullName evidence="8">BTAD domain-containing putative transcriptional regulator</fullName>
    </submittedName>
</protein>
<dbReference type="PROSITE" id="PS51755">
    <property type="entry name" value="OMPR_PHOB"/>
    <property type="match status" value="1"/>
</dbReference>
<dbReference type="InterPro" id="IPR005158">
    <property type="entry name" value="BTAD"/>
</dbReference>
<dbReference type="InterPro" id="IPR019734">
    <property type="entry name" value="TPR_rpt"/>
</dbReference>
<dbReference type="PANTHER" id="PTHR35807">
    <property type="entry name" value="TRANSCRIPTIONAL REGULATOR REDD-RELATED"/>
    <property type="match status" value="1"/>
</dbReference>
<dbReference type="SMART" id="SM01043">
    <property type="entry name" value="BTAD"/>
    <property type="match status" value="1"/>
</dbReference>
<dbReference type="CDD" id="cd15831">
    <property type="entry name" value="BTAD"/>
    <property type="match status" value="1"/>
</dbReference>
<comment type="similarity">
    <text evidence="1">Belongs to the AfsR/DnrI/RedD regulatory family.</text>
</comment>
<gene>
    <name evidence="8" type="ORF">GCM10022252_08200</name>
</gene>
<dbReference type="InterPro" id="IPR001867">
    <property type="entry name" value="OmpR/PhoB-type_DNA-bd"/>
</dbReference>
<dbReference type="SMART" id="SM00382">
    <property type="entry name" value="AAA"/>
    <property type="match status" value="1"/>
</dbReference>
<evidence type="ECO:0000313" key="8">
    <source>
        <dbReference type="EMBL" id="GAA4182367.1"/>
    </source>
</evidence>
<dbReference type="EMBL" id="BAABAQ010000001">
    <property type="protein sequence ID" value="GAA4182367.1"/>
    <property type="molecule type" value="Genomic_DNA"/>
</dbReference>
<proteinExistence type="inferred from homology"/>
<evidence type="ECO:0000256" key="3">
    <source>
        <dbReference type="ARBA" id="ARBA00023125"/>
    </source>
</evidence>
<reference evidence="9" key="1">
    <citation type="journal article" date="2019" name="Int. J. Syst. Evol. Microbiol.">
        <title>The Global Catalogue of Microorganisms (GCM) 10K type strain sequencing project: providing services to taxonomists for standard genome sequencing and annotation.</title>
        <authorList>
            <consortium name="The Broad Institute Genomics Platform"/>
            <consortium name="The Broad Institute Genome Sequencing Center for Infectious Disease"/>
            <person name="Wu L."/>
            <person name="Ma J."/>
        </authorList>
    </citation>
    <scope>NUCLEOTIDE SEQUENCE [LARGE SCALE GENOMIC DNA]</scope>
    <source>
        <strain evidence="9">JCM 17388</strain>
    </source>
</reference>
<sequence>MQFKVLGPLHVRSGDATPALGPPKQRLLLAVLLGHPHGFVSVDHLVDALWGAAPPPSAEANIRLYARGLRLVLGTQRILREGRAGYRLDVECGEVDACRFVGLVQDGQAALATGDATGARRSLGEALKLWQGPPFCDLPAEAALREERSRLEEWHMVALERRIEADLRLGQDASLVAELTALVDRNAFRERLWSHLMLALYRSGRQAEALETYRRARGILADELGLEPSRELRSMEKAILTADPWLWNAAENRPLRVDTRTASARPPASGHREVPAQLPARPLGFVGRDGELARLNEIASGADEEARVVAVVGPPGVGKTALVVRWAHTARHLFGDGQFFVDLSGFGVGRPLDPGLVLERFLRVLDVPLWRIPADTEERAAVFRSLVADRRMLVVLDNAASAAQVRALLPGAAPSLTLITSRLRLDGLATTHGVPRIPLGPLPVADAVALLRDRLTQARRDTGDVTGSVTGGDTGDVTGSDTGGDTGSVTSADSNGDTGAEELAELCDRIPLALRIAASRLEMSAYDSALPALVAEMTDERVRLDRLAVDENEISIRAVLRASLRSLSEPVRGMFRLLGLHPGPEPSLAVAAVLAGTAADETRDLLDRLVSVHLLAPVSGGHYAMHDLVRIYARERFLAEESASERERRMTALLTWYRDAANAADRVLRPKERPNFTSPTRPVGFADAASALAWFDAEAANLDAAVRRAAESHPALAWQIAAAMFGWLNRRHHARQWADLYTVAADAAATAGDPAGEAMITGRLAIVHSLLGDTERAVSACHRAHRLRLGLGDTLGAATALLNLAAAYINAHRPEEAIRWLEEAGSLGARLPDAHHFTALLHSNLGEAHHLAGRLTQAMSHYRISLEISETGCGDRDIAQILVSMSALHRDMGAHEEPISCGERALSLATRTGDTLLRAEAHEALGLAHASRERTGAAVTHLEAALALFEDLRHRRAGVVRDHLDRLGVAPAG</sequence>
<organism evidence="8 9">
    <name type="scientific">Streptosporangium oxazolinicum</name>
    <dbReference type="NCBI Taxonomy" id="909287"/>
    <lineage>
        <taxon>Bacteria</taxon>
        <taxon>Bacillati</taxon>
        <taxon>Actinomycetota</taxon>
        <taxon>Actinomycetes</taxon>
        <taxon>Streptosporangiales</taxon>
        <taxon>Streptosporangiaceae</taxon>
        <taxon>Streptosporangium</taxon>
    </lineage>
</organism>
<evidence type="ECO:0000256" key="2">
    <source>
        <dbReference type="ARBA" id="ARBA00023015"/>
    </source>
</evidence>
<comment type="caution">
    <text evidence="8">The sequence shown here is derived from an EMBL/GenBank/DDBJ whole genome shotgun (WGS) entry which is preliminary data.</text>
</comment>
<dbReference type="SMART" id="SM00028">
    <property type="entry name" value="TPR"/>
    <property type="match status" value="5"/>
</dbReference>
<dbReference type="InterPro" id="IPR016032">
    <property type="entry name" value="Sig_transdc_resp-reg_C-effctor"/>
</dbReference>
<dbReference type="SUPFAM" id="SSF48452">
    <property type="entry name" value="TPR-like"/>
    <property type="match status" value="3"/>
</dbReference>
<dbReference type="InterPro" id="IPR051677">
    <property type="entry name" value="AfsR-DnrI-RedD_regulator"/>
</dbReference>
<dbReference type="PRINTS" id="PR00364">
    <property type="entry name" value="DISEASERSIST"/>
</dbReference>
<keyword evidence="3 5" id="KW-0238">DNA-binding</keyword>
<feature type="domain" description="OmpR/PhoB-type" evidence="7">
    <location>
        <begin position="1"/>
        <end position="90"/>
    </location>
</feature>
<dbReference type="Pfam" id="PF03704">
    <property type="entry name" value="BTAD"/>
    <property type="match status" value="1"/>
</dbReference>
<keyword evidence="4" id="KW-0804">Transcription</keyword>
<dbReference type="InterPro" id="IPR036388">
    <property type="entry name" value="WH-like_DNA-bd_sf"/>
</dbReference>
<dbReference type="SUPFAM" id="SSF46894">
    <property type="entry name" value="C-terminal effector domain of the bipartite response regulators"/>
    <property type="match status" value="1"/>
</dbReference>
<feature type="region of interest" description="Disordered" evidence="6">
    <location>
        <begin position="461"/>
        <end position="497"/>
    </location>
</feature>
<evidence type="ECO:0000256" key="6">
    <source>
        <dbReference type="SAM" id="MobiDB-lite"/>
    </source>
</evidence>
<evidence type="ECO:0000313" key="9">
    <source>
        <dbReference type="Proteomes" id="UP001501251"/>
    </source>
</evidence>
<evidence type="ECO:0000256" key="5">
    <source>
        <dbReference type="PROSITE-ProRule" id="PRU01091"/>
    </source>
</evidence>
<keyword evidence="9" id="KW-1185">Reference proteome</keyword>
<dbReference type="Pfam" id="PF13424">
    <property type="entry name" value="TPR_12"/>
    <property type="match status" value="2"/>
</dbReference>
<name>A0ABP8AED5_9ACTN</name>
<dbReference type="Proteomes" id="UP001501251">
    <property type="component" value="Unassembled WGS sequence"/>
</dbReference>
<dbReference type="InterPro" id="IPR011990">
    <property type="entry name" value="TPR-like_helical_dom_sf"/>
</dbReference>
<dbReference type="Gene3D" id="1.10.10.10">
    <property type="entry name" value="Winged helix-like DNA-binding domain superfamily/Winged helix DNA-binding domain"/>
    <property type="match status" value="1"/>
</dbReference>
<evidence type="ECO:0000256" key="1">
    <source>
        <dbReference type="ARBA" id="ARBA00005820"/>
    </source>
</evidence>
<dbReference type="SMART" id="SM00862">
    <property type="entry name" value="Trans_reg_C"/>
    <property type="match status" value="1"/>
</dbReference>
<feature type="DNA-binding region" description="OmpR/PhoB-type" evidence="5">
    <location>
        <begin position="1"/>
        <end position="90"/>
    </location>
</feature>
<dbReference type="Gene3D" id="3.40.50.300">
    <property type="entry name" value="P-loop containing nucleotide triphosphate hydrolases"/>
    <property type="match status" value="1"/>
</dbReference>
<keyword evidence="2" id="KW-0805">Transcription regulation</keyword>
<dbReference type="SUPFAM" id="SSF52540">
    <property type="entry name" value="P-loop containing nucleoside triphosphate hydrolases"/>
    <property type="match status" value="1"/>
</dbReference>
<accession>A0ABP8AED5</accession>
<dbReference type="Gene3D" id="1.25.40.10">
    <property type="entry name" value="Tetratricopeptide repeat domain"/>
    <property type="match status" value="2"/>
</dbReference>
<dbReference type="InterPro" id="IPR027417">
    <property type="entry name" value="P-loop_NTPase"/>
</dbReference>
<evidence type="ECO:0000259" key="7">
    <source>
        <dbReference type="PROSITE" id="PS51755"/>
    </source>
</evidence>
<dbReference type="PANTHER" id="PTHR35807:SF1">
    <property type="entry name" value="TRANSCRIPTIONAL REGULATOR REDD"/>
    <property type="match status" value="1"/>
</dbReference>